<reference evidence="2 3" key="1">
    <citation type="submission" date="2024-01" db="EMBL/GenBank/DDBJ databases">
        <title>The genomes of 5 underutilized Papilionoideae crops provide insights into root nodulation and disease resistance.</title>
        <authorList>
            <person name="Yuan L."/>
        </authorList>
    </citation>
    <scope>NUCLEOTIDE SEQUENCE [LARGE SCALE GENOMIC DNA]</scope>
    <source>
        <strain evidence="2">LY-2023</strain>
        <tissue evidence="2">Leaf</tissue>
    </source>
</reference>
<keyword evidence="3" id="KW-1185">Reference proteome</keyword>
<organism evidence="2 3">
    <name type="scientific">Clitoria ternatea</name>
    <name type="common">Butterfly pea</name>
    <dbReference type="NCBI Taxonomy" id="43366"/>
    <lineage>
        <taxon>Eukaryota</taxon>
        <taxon>Viridiplantae</taxon>
        <taxon>Streptophyta</taxon>
        <taxon>Embryophyta</taxon>
        <taxon>Tracheophyta</taxon>
        <taxon>Spermatophyta</taxon>
        <taxon>Magnoliopsida</taxon>
        <taxon>eudicotyledons</taxon>
        <taxon>Gunneridae</taxon>
        <taxon>Pentapetalae</taxon>
        <taxon>rosids</taxon>
        <taxon>fabids</taxon>
        <taxon>Fabales</taxon>
        <taxon>Fabaceae</taxon>
        <taxon>Papilionoideae</taxon>
        <taxon>50 kb inversion clade</taxon>
        <taxon>NPAAA clade</taxon>
        <taxon>indigoferoid/millettioid clade</taxon>
        <taxon>Phaseoleae</taxon>
        <taxon>Clitoria</taxon>
    </lineage>
</organism>
<name>A0AAN9PC63_CLITE</name>
<gene>
    <name evidence="2" type="ORF">RJT34_16331</name>
</gene>
<dbReference type="Proteomes" id="UP001359559">
    <property type="component" value="Unassembled WGS sequence"/>
</dbReference>
<comment type="caution">
    <text evidence="2">The sequence shown here is derived from an EMBL/GenBank/DDBJ whole genome shotgun (WGS) entry which is preliminary data.</text>
</comment>
<dbReference type="AlphaFoldDB" id="A0AAN9PC63"/>
<evidence type="ECO:0000313" key="2">
    <source>
        <dbReference type="EMBL" id="KAK7293465.1"/>
    </source>
</evidence>
<evidence type="ECO:0000313" key="3">
    <source>
        <dbReference type="Proteomes" id="UP001359559"/>
    </source>
</evidence>
<proteinExistence type="predicted"/>
<accession>A0AAN9PC63</accession>
<protein>
    <submittedName>
        <fullName evidence="2">Uncharacterized protein</fullName>
    </submittedName>
</protein>
<evidence type="ECO:0000256" key="1">
    <source>
        <dbReference type="SAM" id="MobiDB-lite"/>
    </source>
</evidence>
<feature type="region of interest" description="Disordered" evidence="1">
    <location>
        <begin position="96"/>
        <end position="122"/>
    </location>
</feature>
<feature type="compositionally biased region" description="Acidic residues" evidence="1">
    <location>
        <begin position="105"/>
        <end position="122"/>
    </location>
</feature>
<dbReference type="EMBL" id="JAYKXN010000004">
    <property type="protein sequence ID" value="KAK7293465.1"/>
    <property type="molecule type" value="Genomic_DNA"/>
</dbReference>
<sequence length="148" mass="16505">MSDNGHTLSRSQKVLAQRAKFLAQFFQAVAVDLAGAQGRHHGANDGDARSPTNVGVGFLTQGHSFLPLFSSLPINPIAANLPLLLFFDDHSQPPVALARTPWGQEGEEEEECGEETNEEEEEKIYWIDMDRERDGVEEMEEFEDDNAF</sequence>